<keyword evidence="1" id="KW-0548">Nucleotidyltransferase</keyword>
<name>A0ABV5GAQ8_9FLAO</name>
<dbReference type="SUPFAM" id="SSF53448">
    <property type="entry name" value="Nucleotide-diphospho-sugar transferases"/>
    <property type="match status" value="1"/>
</dbReference>
<gene>
    <name evidence="1" type="ORF">ACFFUU_01190</name>
</gene>
<sequence length="232" mass="25956">MISILAVIPARGGSKGVPRKNIKLLGNIPLIEYTIHSAKESKLLTQIVVSTEDEEIAIAAEISGCKPPFLRPTALAQDKSTSLEVVQHAIAFFESQNVFFDAVCLLQPTSPFRERGFIDKAIQKFIESKADSLVSVLPIPQEYNPHWAFEENENGLLKIATGEAQIISRRQDLPKAFHRDGSLYITKTTVIKNDSLYGKSVAYIESNPEFNVNIDTMKDWEKAEHLLKNFKN</sequence>
<dbReference type="InterPro" id="IPR029044">
    <property type="entry name" value="Nucleotide-diphossugar_trans"/>
</dbReference>
<dbReference type="RefSeq" id="WP_336622152.1">
    <property type="nucleotide sequence ID" value="NZ_JAUFQN010000019.1"/>
</dbReference>
<dbReference type="EMBL" id="JBHMFB010000003">
    <property type="protein sequence ID" value="MFB9088210.1"/>
    <property type="molecule type" value="Genomic_DNA"/>
</dbReference>
<reference evidence="1 2" key="1">
    <citation type="submission" date="2024-09" db="EMBL/GenBank/DDBJ databases">
        <authorList>
            <person name="Sun Q."/>
            <person name="Mori K."/>
        </authorList>
    </citation>
    <scope>NUCLEOTIDE SEQUENCE [LARGE SCALE GENOMIC DNA]</scope>
    <source>
        <strain evidence="1 2">CECT 8460</strain>
    </source>
</reference>
<keyword evidence="2" id="KW-1185">Reference proteome</keyword>
<dbReference type="CDD" id="cd02513">
    <property type="entry name" value="CMP-NeuAc_Synthase"/>
    <property type="match status" value="1"/>
</dbReference>
<comment type="caution">
    <text evidence="1">The sequence shown here is derived from an EMBL/GenBank/DDBJ whole genome shotgun (WGS) entry which is preliminary data.</text>
</comment>
<evidence type="ECO:0000313" key="2">
    <source>
        <dbReference type="Proteomes" id="UP001589576"/>
    </source>
</evidence>
<accession>A0ABV5GAQ8</accession>
<dbReference type="GO" id="GO:0016779">
    <property type="term" value="F:nucleotidyltransferase activity"/>
    <property type="evidence" value="ECO:0007669"/>
    <property type="project" value="UniProtKB-KW"/>
</dbReference>
<dbReference type="Proteomes" id="UP001589576">
    <property type="component" value="Unassembled WGS sequence"/>
</dbReference>
<dbReference type="PANTHER" id="PTHR21485">
    <property type="entry name" value="HAD SUPERFAMILY MEMBERS CMAS AND KDSC"/>
    <property type="match status" value="1"/>
</dbReference>
<dbReference type="InterPro" id="IPR050793">
    <property type="entry name" value="CMP-NeuNAc_synthase"/>
</dbReference>
<dbReference type="Gene3D" id="3.90.550.10">
    <property type="entry name" value="Spore Coat Polysaccharide Biosynthesis Protein SpsA, Chain A"/>
    <property type="match status" value="1"/>
</dbReference>
<organism evidence="1 2">
    <name type="scientific">Flavobacterium paronense</name>
    <dbReference type="NCBI Taxonomy" id="1392775"/>
    <lineage>
        <taxon>Bacteria</taxon>
        <taxon>Pseudomonadati</taxon>
        <taxon>Bacteroidota</taxon>
        <taxon>Flavobacteriia</taxon>
        <taxon>Flavobacteriales</taxon>
        <taxon>Flavobacteriaceae</taxon>
        <taxon>Flavobacterium</taxon>
    </lineage>
</organism>
<keyword evidence="1" id="KW-0808">Transferase</keyword>
<dbReference type="InterPro" id="IPR003329">
    <property type="entry name" value="Cytidylyl_trans"/>
</dbReference>
<protein>
    <submittedName>
        <fullName evidence="1">Cytidylyltransferase domain-containing protein</fullName>
    </submittedName>
</protein>
<dbReference type="Pfam" id="PF02348">
    <property type="entry name" value="CTP_transf_3"/>
    <property type="match status" value="1"/>
</dbReference>
<dbReference type="PANTHER" id="PTHR21485:SF6">
    <property type="entry name" value="N-ACYLNEURAMINATE CYTIDYLYLTRANSFERASE-RELATED"/>
    <property type="match status" value="1"/>
</dbReference>
<proteinExistence type="predicted"/>
<evidence type="ECO:0000313" key="1">
    <source>
        <dbReference type="EMBL" id="MFB9088210.1"/>
    </source>
</evidence>